<proteinExistence type="predicted"/>
<comment type="caution">
    <text evidence="1">The sequence shown here is derived from an EMBL/GenBank/DDBJ whole genome shotgun (WGS) entry which is preliminary data.</text>
</comment>
<accession>A0A1R2CCZ2</accession>
<dbReference type="AlphaFoldDB" id="A0A1R2CCZ2"/>
<gene>
    <name evidence="1" type="ORF">SteCoe_11494</name>
</gene>
<dbReference type="OrthoDB" id="2018073at2759"/>
<reference evidence="1 2" key="1">
    <citation type="submission" date="2016-11" db="EMBL/GenBank/DDBJ databases">
        <title>The macronuclear genome of Stentor coeruleus: a giant cell with tiny introns.</title>
        <authorList>
            <person name="Slabodnick M."/>
            <person name="Ruby J.G."/>
            <person name="Reiff S.B."/>
            <person name="Swart E.C."/>
            <person name="Gosai S."/>
            <person name="Prabakaran S."/>
            <person name="Witkowska E."/>
            <person name="Larue G.E."/>
            <person name="Fisher S."/>
            <person name="Freeman R.M."/>
            <person name="Gunawardena J."/>
            <person name="Chu W."/>
            <person name="Stover N.A."/>
            <person name="Gregory B.D."/>
            <person name="Nowacki M."/>
            <person name="Derisi J."/>
            <person name="Roy S.W."/>
            <person name="Marshall W.F."/>
            <person name="Sood P."/>
        </authorList>
    </citation>
    <scope>NUCLEOTIDE SEQUENCE [LARGE SCALE GENOMIC DNA]</scope>
    <source>
        <strain evidence="1">WM001</strain>
    </source>
</reference>
<dbReference type="SUPFAM" id="SSF103378">
    <property type="entry name" value="2-methylcitrate dehydratase PrpD"/>
    <property type="match status" value="1"/>
</dbReference>
<organism evidence="1 2">
    <name type="scientific">Stentor coeruleus</name>
    <dbReference type="NCBI Taxonomy" id="5963"/>
    <lineage>
        <taxon>Eukaryota</taxon>
        <taxon>Sar</taxon>
        <taxon>Alveolata</taxon>
        <taxon>Ciliophora</taxon>
        <taxon>Postciliodesmatophora</taxon>
        <taxon>Heterotrichea</taxon>
        <taxon>Heterotrichida</taxon>
        <taxon>Stentoridae</taxon>
        <taxon>Stentor</taxon>
    </lineage>
</organism>
<dbReference type="InterPro" id="IPR036148">
    <property type="entry name" value="MmgE/PrpD_sf"/>
</dbReference>
<sequence length="467" mass="52809">MKVLSSGTNQALGLGAYAIEFLAKGNPSKEIIQRVKLWHTDLTVTSISYLRQNINPSLECFKNEALMYKNILGGFLYDNSEKISAEKAVMFNIKTILQAYDDGLGYNSMPLYYPIAMMAAQQRETSGINALKGMLLVEEIRARLKEVLQIHPCLDEFICGGIACVTTYGALIGVTENQIDQAIGLFIKRLPNPDMNLTPNPSEIAELSIVCIIKVILGQLGPENIFQKSIFKNHTFDITLPMDGNDFHILSQNYRLGIYYYPFSTAIEAFFSLIRKERNIIRDLHSIENITFQVSPHLFPLLTKKKSSKSAFRTNYWSLPYTISLLINKLYENKDNSNTFNHLENIYKSTALNYNDFFDSQGFEVKQFVEKIQVVCGEGDKYKGDWACSVKVSLKNRNLESSIHEKHSGGANFQGMAIPNIMYTKARKLVAGFTAGPALLLSKLDRMDTEDEVDLGLVYDLPRLYRK</sequence>
<dbReference type="Proteomes" id="UP000187209">
    <property type="component" value="Unassembled WGS sequence"/>
</dbReference>
<dbReference type="GO" id="GO:0016829">
    <property type="term" value="F:lyase activity"/>
    <property type="evidence" value="ECO:0007669"/>
    <property type="project" value="InterPro"/>
</dbReference>
<protein>
    <submittedName>
        <fullName evidence="1">Uncharacterized protein</fullName>
    </submittedName>
</protein>
<keyword evidence="2" id="KW-1185">Reference proteome</keyword>
<evidence type="ECO:0000313" key="2">
    <source>
        <dbReference type="Proteomes" id="UP000187209"/>
    </source>
</evidence>
<evidence type="ECO:0000313" key="1">
    <source>
        <dbReference type="EMBL" id="OMJ86863.1"/>
    </source>
</evidence>
<name>A0A1R2CCZ2_9CILI</name>
<dbReference type="EMBL" id="MPUH01000192">
    <property type="protein sequence ID" value="OMJ86863.1"/>
    <property type="molecule type" value="Genomic_DNA"/>
</dbReference>